<dbReference type="InterPro" id="IPR014729">
    <property type="entry name" value="Rossmann-like_a/b/a_fold"/>
</dbReference>
<dbReference type="Proteomes" id="UP001382181">
    <property type="component" value="Unassembled WGS sequence"/>
</dbReference>
<sequence>MDLPGERRQHGHDVRRPVRTRGHRGRRGRASRHAAARGPARSRRHPRCRPCRVVCRRTATAEADAVVIGARRRSLPVGAPMGHVSHAVLHHAHCPAVPTPLAGQEPPEQV</sequence>
<accession>A0ABU8ABU1</accession>
<feature type="domain" description="UspA" evidence="2">
    <location>
        <begin position="30"/>
        <end position="96"/>
    </location>
</feature>
<feature type="region of interest" description="Disordered" evidence="1">
    <location>
        <begin position="1"/>
        <end position="48"/>
    </location>
</feature>
<evidence type="ECO:0000259" key="2">
    <source>
        <dbReference type="Pfam" id="PF00582"/>
    </source>
</evidence>
<dbReference type="Pfam" id="PF00582">
    <property type="entry name" value="Usp"/>
    <property type="match status" value="1"/>
</dbReference>
<keyword evidence="4" id="KW-1185">Reference proteome</keyword>
<reference evidence="3 4" key="1">
    <citation type="submission" date="2023-04" db="EMBL/GenBank/DDBJ databases">
        <title>Genomic diversity of scab-causing Streptomyces spp. in the province of Quebec, Canada.</title>
        <authorList>
            <person name="Biessy A."/>
            <person name="Cadieux M."/>
            <person name="Ciotola M."/>
            <person name="Filion M."/>
        </authorList>
    </citation>
    <scope>NUCLEOTIDE SEQUENCE [LARGE SCALE GENOMIC DNA]</scope>
    <source>
        <strain evidence="3 4">B21-103</strain>
    </source>
</reference>
<comment type="caution">
    <text evidence="3">The sequence shown here is derived from an EMBL/GenBank/DDBJ whole genome shotgun (WGS) entry which is preliminary data.</text>
</comment>
<feature type="compositionally biased region" description="Basic and acidic residues" evidence="1">
    <location>
        <begin position="1"/>
        <end position="16"/>
    </location>
</feature>
<dbReference type="SUPFAM" id="SSF52402">
    <property type="entry name" value="Adenine nucleotide alpha hydrolases-like"/>
    <property type="match status" value="1"/>
</dbReference>
<evidence type="ECO:0000256" key="1">
    <source>
        <dbReference type="SAM" id="MobiDB-lite"/>
    </source>
</evidence>
<name>A0ABU8ABU1_9ACTN</name>
<dbReference type="EMBL" id="JARUMK010000001">
    <property type="protein sequence ID" value="MEH0563859.1"/>
    <property type="molecule type" value="Genomic_DNA"/>
</dbReference>
<evidence type="ECO:0000313" key="4">
    <source>
        <dbReference type="Proteomes" id="UP001382181"/>
    </source>
</evidence>
<protein>
    <submittedName>
        <fullName evidence="3">Universal stress protein</fullName>
    </submittedName>
</protein>
<dbReference type="RefSeq" id="WP_241195541.1">
    <property type="nucleotide sequence ID" value="NZ_JARUMK010000001.1"/>
</dbReference>
<gene>
    <name evidence="3" type="ORF">QBA37_32255</name>
</gene>
<feature type="compositionally biased region" description="Basic residues" evidence="1">
    <location>
        <begin position="17"/>
        <end position="48"/>
    </location>
</feature>
<dbReference type="InterPro" id="IPR006016">
    <property type="entry name" value="UspA"/>
</dbReference>
<dbReference type="Gene3D" id="3.40.50.620">
    <property type="entry name" value="HUPs"/>
    <property type="match status" value="1"/>
</dbReference>
<proteinExistence type="predicted"/>
<organism evidence="3 4">
    <name type="scientific">Streptomyces silvae</name>
    <dbReference type="NCBI Taxonomy" id="2803812"/>
    <lineage>
        <taxon>Bacteria</taxon>
        <taxon>Bacillati</taxon>
        <taxon>Actinomycetota</taxon>
        <taxon>Actinomycetes</taxon>
        <taxon>Kitasatosporales</taxon>
        <taxon>Streptomycetaceae</taxon>
        <taxon>Streptomyces</taxon>
    </lineage>
</organism>
<evidence type="ECO:0000313" key="3">
    <source>
        <dbReference type="EMBL" id="MEH0563859.1"/>
    </source>
</evidence>